<dbReference type="AlphaFoldDB" id="A0A1R2BY50"/>
<accession>A0A1R2BY50</accession>
<dbReference type="Gene3D" id="2.20.110.10">
    <property type="entry name" value="Histone H3 K4-specific methyltransferase SET7/9 N-terminal domain"/>
    <property type="match status" value="2"/>
</dbReference>
<evidence type="ECO:0000313" key="3">
    <source>
        <dbReference type="Proteomes" id="UP000187209"/>
    </source>
</evidence>
<evidence type="ECO:0000256" key="1">
    <source>
        <dbReference type="ARBA" id="ARBA00022737"/>
    </source>
</evidence>
<organism evidence="2 3">
    <name type="scientific">Stentor coeruleus</name>
    <dbReference type="NCBI Taxonomy" id="5963"/>
    <lineage>
        <taxon>Eukaryota</taxon>
        <taxon>Sar</taxon>
        <taxon>Alveolata</taxon>
        <taxon>Ciliophora</taxon>
        <taxon>Postciliodesmatophora</taxon>
        <taxon>Heterotrichea</taxon>
        <taxon>Heterotrichida</taxon>
        <taxon>Stentoridae</taxon>
        <taxon>Stentor</taxon>
    </lineage>
</organism>
<dbReference type="PANTHER" id="PTHR43215:SF14">
    <property type="entry name" value="RADIAL SPOKE HEAD 1 HOMOLOG"/>
    <property type="match status" value="1"/>
</dbReference>
<dbReference type="EMBL" id="MPUH01000368">
    <property type="protein sequence ID" value="OMJ81743.1"/>
    <property type="molecule type" value="Genomic_DNA"/>
</dbReference>
<evidence type="ECO:0008006" key="4">
    <source>
        <dbReference type="Google" id="ProtNLM"/>
    </source>
</evidence>
<dbReference type="GO" id="GO:0005829">
    <property type="term" value="C:cytosol"/>
    <property type="evidence" value="ECO:0007669"/>
    <property type="project" value="TreeGrafter"/>
</dbReference>
<dbReference type="PANTHER" id="PTHR43215">
    <property type="entry name" value="RADIAL SPOKE HEAD 1 HOMOLOG"/>
    <property type="match status" value="1"/>
</dbReference>
<name>A0A1R2BY50_9CILI</name>
<dbReference type="SUPFAM" id="SSF82185">
    <property type="entry name" value="Histone H3 K4-specific methyltransferase SET7/9 N-terminal domain"/>
    <property type="match status" value="2"/>
</dbReference>
<dbReference type="Pfam" id="PF02493">
    <property type="entry name" value="MORN"/>
    <property type="match status" value="7"/>
</dbReference>
<keyword evidence="1" id="KW-0677">Repeat</keyword>
<sequence length="259" mass="29528">MGSACSELFLKLPCFKAKIQAEDQKISTLQLTSLCRRYEVKKYSKTMIKPNVIWILNKPFFASNGLWVKNISMGNGTYTGEMVNSKKHGIGTFYWNDGKVYKGQWEKNAQNGYGKMNLGQNKVYEGEWKDEVYHGFGVLICQDFKYVGEWEYGKKHGKGCEIVLDGSTYDGMFADGEKNGKGTLIFPNGSRYIGNFTSDRICGFGTYYLKDNKKYEGYWNNQNNGENLPGDQYCEENLINNLTEGNGTYVFSNGKKEDY</sequence>
<proteinExistence type="predicted"/>
<dbReference type="InterPro" id="IPR003409">
    <property type="entry name" value="MORN"/>
</dbReference>
<dbReference type="SMART" id="SM00698">
    <property type="entry name" value="MORN"/>
    <property type="match status" value="6"/>
</dbReference>
<protein>
    <recommendedName>
        <fullName evidence="4">MORN repeat protein</fullName>
    </recommendedName>
</protein>
<dbReference type="Proteomes" id="UP000187209">
    <property type="component" value="Unassembled WGS sequence"/>
</dbReference>
<dbReference type="OrthoDB" id="270720at2759"/>
<evidence type="ECO:0000313" key="2">
    <source>
        <dbReference type="EMBL" id="OMJ81743.1"/>
    </source>
</evidence>
<reference evidence="2 3" key="1">
    <citation type="submission" date="2016-11" db="EMBL/GenBank/DDBJ databases">
        <title>The macronuclear genome of Stentor coeruleus: a giant cell with tiny introns.</title>
        <authorList>
            <person name="Slabodnick M."/>
            <person name="Ruby J.G."/>
            <person name="Reiff S.B."/>
            <person name="Swart E.C."/>
            <person name="Gosai S."/>
            <person name="Prabakaran S."/>
            <person name="Witkowska E."/>
            <person name="Larue G.E."/>
            <person name="Fisher S."/>
            <person name="Freeman R.M."/>
            <person name="Gunawardena J."/>
            <person name="Chu W."/>
            <person name="Stover N.A."/>
            <person name="Gregory B.D."/>
            <person name="Nowacki M."/>
            <person name="Derisi J."/>
            <person name="Roy S.W."/>
            <person name="Marshall W.F."/>
            <person name="Sood P."/>
        </authorList>
    </citation>
    <scope>NUCLEOTIDE SEQUENCE [LARGE SCALE GENOMIC DNA]</scope>
    <source>
        <strain evidence="2">WM001</strain>
    </source>
</reference>
<comment type="caution">
    <text evidence="2">The sequence shown here is derived from an EMBL/GenBank/DDBJ whole genome shotgun (WGS) entry which is preliminary data.</text>
</comment>
<gene>
    <name evidence="2" type="ORF">SteCoe_17736</name>
</gene>
<keyword evidence="3" id="KW-1185">Reference proteome</keyword>